<feature type="region of interest" description="Disordered" evidence="1">
    <location>
        <begin position="1"/>
        <end position="81"/>
    </location>
</feature>
<organism evidence="3 4">
    <name type="scientific">Halogeometricum limi</name>
    <dbReference type="NCBI Taxonomy" id="555875"/>
    <lineage>
        <taxon>Archaea</taxon>
        <taxon>Methanobacteriati</taxon>
        <taxon>Methanobacteriota</taxon>
        <taxon>Stenosarchaea group</taxon>
        <taxon>Halobacteria</taxon>
        <taxon>Halobacteriales</taxon>
        <taxon>Haloferacaceae</taxon>
        <taxon>Halogeometricum</taxon>
    </lineage>
</organism>
<feature type="compositionally biased region" description="Basic and acidic residues" evidence="1">
    <location>
        <begin position="23"/>
        <end position="32"/>
    </location>
</feature>
<dbReference type="OrthoDB" id="186293at2157"/>
<feature type="compositionally biased region" description="Basic and acidic residues" evidence="1">
    <location>
        <begin position="1"/>
        <end position="12"/>
    </location>
</feature>
<dbReference type="Pfam" id="PF13699">
    <property type="entry name" value="eCIS_core"/>
    <property type="match status" value="1"/>
</dbReference>
<keyword evidence="4" id="KW-1185">Reference proteome</keyword>
<evidence type="ECO:0000259" key="2">
    <source>
        <dbReference type="Pfam" id="PF13699"/>
    </source>
</evidence>
<dbReference type="EMBL" id="FOYS01000004">
    <property type="protein sequence ID" value="SFR61294.1"/>
    <property type="molecule type" value="Genomic_DNA"/>
</dbReference>
<evidence type="ECO:0000256" key="1">
    <source>
        <dbReference type="SAM" id="MobiDB-lite"/>
    </source>
</evidence>
<dbReference type="STRING" id="555875.SAMN04488124_2775"/>
<dbReference type="Proteomes" id="UP000243250">
    <property type="component" value="Unassembled WGS sequence"/>
</dbReference>
<sequence>MHTRQLEKEGRTSKVVRSGRSPGGERSDRERAGFQPKNGGAVGRADRQFGNQAVQRLVRLRRAESTGREGPSPRTESQRSPPLCARCRRLLRAGKPLNCPDCERTLRRSVADAAREVRAGAETEALSTAIGSVSAGGRPLSENTRSHFERRFRHDFGRVRIHDGPQAARTNRRLNAEAFTVGSDIHFARGNYRPDTDAGRRLLAHELSHVVQQRDASRTPTRARVELGPADDKFEREAERAAETVATGGTPTLSRDGGAYATLRRFTRGERGQISNVDDVVKTAETLADETSLGLMRWGRFTAAAEGVGAWEALTTPESGSQGRLSNRYLFTCRCGLIDMRHFYQLMYIGVVASNETATEKGREHELSAEPQSRFAPEDTTSNALGAYFGSQQSWFQQPSTFVSNLRSFLQQCAPVDFAAMPRADQDTVVDFYAARTATGEPATPRETAVPDVLSVSVCATGDRSFPYRVEPSDEKTIRGRR</sequence>
<dbReference type="InterPro" id="IPR025295">
    <property type="entry name" value="eCIS_core_dom"/>
</dbReference>
<evidence type="ECO:0000313" key="4">
    <source>
        <dbReference type="Proteomes" id="UP000243250"/>
    </source>
</evidence>
<feature type="domain" description="eCIS core" evidence="2">
    <location>
        <begin position="139"/>
        <end position="216"/>
    </location>
</feature>
<name>A0A1I6I3U0_9EURY</name>
<protein>
    <recommendedName>
        <fullName evidence="2">eCIS core domain-containing protein</fullName>
    </recommendedName>
</protein>
<accession>A0A1I6I3U0</accession>
<dbReference type="RefSeq" id="WP_139229732.1">
    <property type="nucleotide sequence ID" value="NZ_FOYS01000004.1"/>
</dbReference>
<gene>
    <name evidence="3" type="ORF">SAMN04488124_2775</name>
</gene>
<reference evidence="4" key="1">
    <citation type="submission" date="2016-10" db="EMBL/GenBank/DDBJ databases">
        <authorList>
            <person name="Varghese N."/>
            <person name="Submissions S."/>
        </authorList>
    </citation>
    <scope>NUCLEOTIDE SEQUENCE [LARGE SCALE GENOMIC DNA]</scope>
    <source>
        <strain evidence="4">CGMCC 1.8711</strain>
    </source>
</reference>
<proteinExistence type="predicted"/>
<evidence type="ECO:0000313" key="3">
    <source>
        <dbReference type="EMBL" id="SFR61294.1"/>
    </source>
</evidence>
<dbReference type="AlphaFoldDB" id="A0A1I6I3U0"/>